<sequence>MYMPYILLVGLGFLRNALAYDAAPFNNTFNASAFPGSAPAFQIAIGVGGETRTWATPANGLAGTTNHSGCVGALVVYPGRPLDSNSVALISCDSDDVVTWINQASSASAACMILYSAYSDYCNFTTPIPDSVGTAFTTISNRDASMLLYTIQQYTQYTGSFTSTPVIANITHVSSTSTTGVQAAAPTASSSSQASTWQPSTTSVAMVILYVITSLIGILFCVIIVLGARRARRHPERYGMYGGVGSRPRRARGIARAMLDTFPVIRFGSTGDHENRKDFEMTGGGANDGDGAGTGDKASVDHREGVAEDGQSIPARPAPQEVTEAQPCAICMDEFENGEELRVLPCEHQFHPACVDPWLLNVSSLCPLCRQDVRQTPEERAQAQLDNASVPAIADPASNETTRARPEMAASVLGNLVPHSQLPQSSNTERRQSDAQGQHSRRFQRYLAIMRRRRGRHDQVSDAALQELRDNQAAPQRPAEGQVRPPAPRIRRESTLSRVFSHPTGILDGIREVRNS</sequence>
<evidence type="ECO:0000256" key="8">
    <source>
        <dbReference type="PROSITE-ProRule" id="PRU00175"/>
    </source>
</evidence>
<keyword evidence="6 10" id="KW-1133">Transmembrane helix</keyword>
<feature type="signal peptide" evidence="11">
    <location>
        <begin position="1"/>
        <end position="19"/>
    </location>
</feature>
<proteinExistence type="predicted"/>
<evidence type="ECO:0000256" key="1">
    <source>
        <dbReference type="ARBA" id="ARBA00004167"/>
    </source>
</evidence>
<dbReference type="PANTHER" id="PTHR47168:SF1">
    <property type="entry name" value="OS02G0798600 PROTEIN"/>
    <property type="match status" value="1"/>
</dbReference>
<name>A0A0E9N892_SAICN</name>
<feature type="chain" id="PRO_5002430488" description="RING-type domain-containing protein" evidence="11">
    <location>
        <begin position="20"/>
        <end position="516"/>
    </location>
</feature>
<dbReference type="PANTHER" id="PTHR47168">
    <property type="entry name" value="RING ZINC FINGER DOMAIN SUPERFAMILY PROTEIN-RELATED"/>
    <property type="match status" value="1"/>
</dbReference>
<protein>
    <recommendedName>
        <fullName evidence="12">RING-type domain-containing protein</fullName>
    </recommendedName>
</protein>
<dbReference type="OrthoDB" id="8062037at2759"/>
<evidence type="ECO:0000256" key="7">
    <source>
        <dbReference type="ARBA" id="ARBA00023136"/>
    </source>
</evidence>
<dbReference type="STRING" id="698492.A0A0E9N892"/>
<dbReference type="Pfam" id="PF13639">
    <property type="entry name" value="zf-RING_2"/>
    <property type="match status" value="1"/>
</dbReference>
<evidence type="ECO:0000256" key="6">
    <source>
        <dbReference type="ARBA" id="ARBA00022989"/>
    </source>
</evidence>
<reference evidence="13 14" key="2">
    <citation type="journal article" date="2014" name="J. Gen. Appl. Microbiol.">
        <title>The early diverging ascomycetous budding yeast Saitoella complicata has three histone deacetylases belonging to the Clr6, Hos2, and Rpd3 lineages.</title>
        <authorList>
            <person name="Nishida H."/>
            <person name="Matsumoto T."/>
            <person name="Kondo S."/>
            <person name="Hamamoto M."/>
            <person name="Yoshikawa H."/>
        </authorList>
    </citation>
    <scope>NUCLEOTIDE SEQUENCE [LARGE SCALE GENOMIC DNA]</scope>
    <source>
        <strain evidence="13 14">NRRL Y-17804</strain>
    </source>
</reference>
<dbReference type="SMART" id="SM00184">
    <property type="entry name" value="RING"/>
    <property type="match status" value="1"/>
</dbReference>
<dbReference type="InterPro" id="IPR013083">
    <property type="entry name" value="Znf_RING/FYVE/PHD"/>
</dbReference>
<gene>
    <name evidence="13" type="ORF">G7K_0366-t1</name>
</gene>
<dbReference type="InterPro" id="IPR001841">
    <property type="entry name" value="Znf_RING"/>
</dbReference>
<reference evidence="13 14" key="1">
    <citation type="journal article" date="2011" name="J. Gen. Appl. Microbiol.">
        <title>Draft genome sequencing of the enigmatic yeast Saitoella complicata.</title>
        <authorList>
            <person name="Nishida H."/>
            <person name="Hamamoto M."/>
            <person name="Sugiyama J."/>
        </authorList>
    </citation>
    <scope>NUCLEOTIDE SEQUENCE [LARGE SCALE GENOMIC DNA]</scope>
    <source>
        <strain evidence="13 14">NRRL Y-17804</strain>
    </source>
</reference>
<feature type="region of interest" description="Disordered" evidence="9">
    <location>
        <begin position="418"/>
        <end position="441"/>
    </location>
</feature>
<keyword evidence="4 8" id="KW-0863">Zinc-finger</keyword>
<dbReference type="EMBL" id="BACD03000002">
    <property type="protein sequence ID" value="GAO46127.1"/>
    <property type="molecule type" value="Genomic_DNA"/>
</dbReference>
<dbReference type="PROSITE" id="PS50089">
    <property type="entry name" value="ZF_RING_2"/>
    <property type="match status" value="1"/>
</dbReference>
<organism evidence="13 14">
    <name type="scientific">Saitoella complicata (strain BCRC 22490 / CBS 7301 / JCM 7358 / NBRC 10748 / NRRL Y-17804)</name>
    <dbReference type="NCBI Taxonomy" id="698492"/>
    <lineage>
        <taxon>Eukaryota</taxon>
        <taxon>Fungi</taxon>
        <taxon>Dikarya</taxon>
        <taxon>Ascomycota</taxon>
        <taxon>Taphrinomycotina</taxon>
        <taxon>Taphrinomycotina incertae sedis</taxon>
        <taxon>Saitoella</taxon>
    </lineage>
</organism>
<dbReference type="CDD" id="cd16454">
    <property type="entry name" value="RING-H2_PA-TM-RING"/>
    <property type="match status" value="1"/>
</dbReference>
<feature type="region of interest" description="Disordered" evidence="9">
    <location>
        <begin position="273"/>
        <end position="321"/>
    </location>
</feature>
<dbReference type="RefSeq" id="XP_019026824.1">
    <property type="nucleotide sequence ID" value="XM_019168966.1"/>
</dbReference>
<keyword evidence="3" id="KW-0479">Metal-binding</keyword>
<dbReference type="InterPro" id="IPR051653">
    <property type="entry name" value="E3_ligase_sorting_rcpt"/>
</dbReference>
<evidence type="ECO:0000256" key="9">
    <source>
        <dbReference type="SAM" id="MobiDB-lite"/>
    </source>
</evidence>
<keyword evidence="11" id="KW-0732">Signal</keyword>
<keyword evidence="2 10" id="KW-0812">Transmembrane</keyword>
<keyword evidence="14" id="KW-1185">Reference proteome</keyword>
<feature type="transmembrane region" description="Helical" evidence="10">
    <location>
        <begin position="204"/>
        <end position="228"/>
    </location>
</feature>
<comment type="caution">
    <text evidence="13">The sequence shown here is derived from an EMBL/GenBank/DDBJ whole genome shotgun (WGS) entry which is preliminary data.</text>
</comment>
<evidence type="ECO:0000313" key="14">
    <source>
        <dbReference type="Proteomes" id="UP000033140"/>
    </source>
</evidence>
<dbReference type="SUPFAM" id="SSF57850">
    <property type="entry name" value="RING/U-box"/>
    <property type="match status" value="1"/>
</dbReference>
<reference evidence="13 14" key="3">
    <citation type="journal article" date="2015" name="Genome Announc.">
        <title>Draft Genome Sequence of the Archiascomycetous Yeast Saitoella complicata.</title>
        <authorList>
            <person name="Yamauchi K."/>
            <person name="Kondo S."/>
            <person name="Hamamoto M."/>
            <person name="Takahashi Y."/>
            <person name="Ogura Y."/>
            <person name="Hayashi T."/>
            <person name="Nishida H."/>
        </authorList>
    </citation>
    <scope>NUCLEOTIDE SEQUENCE [LARGE SCALE GENOMIC DNA]</scope>
    <source>
        <strain evidence="13 14">NRRL Y-17804</strain>
    </source>
</reference>
<evidence type="ECO:0000256" key="2">
    <source>
        <dbReference type="ARBA" id="ARBA00022692"/>
    </source>
</evidence>
<dbReference type="GO" id="GO:0016020">
    <property type="term" value="C:membrane"/>
    <property type="evidence" value="ECO:0007669"/>
    <property type="project" value="UniProtKB-SubCell"/>
</dbReference>
<keyword evidence="7 10" id="KW-0472">Membrane</keyword>
<feature type="domain" description="RING-type" evidence="12">
    <location>
        <begin position="328"/>
        <end position="370"/>
    </location>
</feature>
<evidence type="ECO:0000256" key="5">
    <source>
        <dbReference type="ARBA" id="ARBA00022833"/>
    </source>
</evidence>
<feature type="compositionally biased region" description="Gly residues" evidence="9">
    <location>
        <begin position="282"/>
        <end position="294"/>
    </location>
</feature>
<evidence type="ECO:0000313" key="13">
    <source>
        <dbReference type="EMBL" id="GAO46127.1"/>
    </source>
</evidence>
<feature type="region of interest" description="Disordered" evidence="9">
    <location>
        <begin position="468"/>
        <end position="496"/>
    </location>
</feature>
<feature type="region of interest" description="Disordered" evidence="9">
    <location>
        <begin position="380"/>
        <end position="404"/>
    </location>
</feature>
<dbReference type="GO" id="GO:0008270">
    <property type="term" value="F:zinc ion binding"/>
    <property type="evidence" value="ECO:0007669"/>
    <property type="project" value="UniProtKB-KW"/>
</dbReference>
<evidence type="ECO:0000256" key="10">
    <source>
        <dbReference type="SAM" id="Phobius"/>
    </source>
</evidence>
<comment type="subcellular location">
    <subcellularLocation>
        <location evidence="1">Membrane</location>
        <topology evidence="1">Single-pass membrane protein</topology>
    </subcellularLocation>
</comment>
<evidence type="ECO:0000256" key="11">
    <source>
        <dbReference type="SAM" id="SignalP"/>
    </source>
</evidence>
<evidence type="ECO:0000256" key="4">
    <source>
        <dbReference type="ARBA" id="ARBA00022771"/>
    </source>
</evidence>
<dbReference type="AlphaFoldDB" id="A0A0E9N892"/>
<dbReference type="FunFam" id="3.30.40.10:FF:000388">
    <property type="entry name" value="Putative RING zinc finger domain superfamily protein"/>
    <property type="match status" value="1"/>
</dbReference>
<dbReference type="Proteomes" id="UP000033140">
    <property type="component" value="Unassembled WGS sequence"/>
</dbReference>
<accession>A0A0E9N892</accession>
<dbReference type="Gene3D" id="3.30.40.10">
    <property type="entry name" value="Zinc/RING finger domain, C3HC4 (zinc finger)"/>
    <property type="match status" value="1"/>
</dbReference>
<keyword evidence="5" id="KW-0862">Zinc</keyword>
<evidence type="ECO:0000259" key="12">
    <source>
        <dbReference type="PROSITE" id="PS50089"/>
    </source>
</evidence>
<evidence type="ECO:0000256" key="3">
    <source>
        <dbReference type="ARBA" id="ARBA00022723"/>
    </source>
</evidence>